<evidence type="ECO:0000313" key="12">
    <source>
        <dbReference type="Proteomes" id="UP000002051"/>
    </source>
</evidence>
<dbReference type="Proteomes" id="UP000002051">
    <property type="component" value="Unassembled WGS sequence"/>
</dbReference>
<evidence type="ECO:0000313" key="11">
    <source>
        <dbReference type="EnsemblPlants" id="KEH41616"/>
    </source>
</evidence>
<feature type="domain" description="Protein kinase" evidence="9">
    <location>
        <begin position="1"/>
        <end position="168"/>
    </location>
</feature>
<evidence type="ECO:0000256" key="4">
    <source>
        <dbReference type="ARBA" id="ARBA00022741"/>
    </source>
</evidence>
<dbReference type="Gene3D" id="1.10.510.10">
    <property type="entry name" value="Transferase(Phosphotransferase) domain 1"/>
    <property type="match status" value="1"/>
</dbReference>
<dbReference type="PANTHER" id="PTHR27002">
    <property type="entry name" value="RECEPTOR-LIKE SERINE/THREONINE-PROTEIN KINASE SD1-8"/>
    <property type="match status" value="1"/>
</dbReference>
<dbReference type="HOGENOM" id="CLU_000288_21_3_1"/>
<dbReference type="EC" id="2.7.11.1" evidence="1"/>
<protein>
    <recommendedName>
        <fullName evidence="1">non-specific serine/threonine protein kinase</fullName>
        <ecNumber evidence="1">2.7.11.1</ecNumber>
    </recommendedName>
</protein>
<keyword evidence="4" id="KW-0547">Nucleotide-binding</keyword>
<reference evidence="10 12" key="1">
    <citation type="journal article" date="2011" name="Nature">
        <title>The Medicago genome provides insight into the evolution of rhizobial symbioses.</title>
        <authorList>
            <person name="Young N.D."/>
            <person name="Debelle F."/>
            <person name="Oldroyd G.E."/>
            <person name="Geurts R."/>
            <person name="Cannon S.B."/>
            <person name="Udvardi M.K."/>
            <person name="Benedito V.A."/>
            <person name="Mayer K.F."/>
            <person name="Gouzy J."/>
            <person name="Schoof H."/>
            <person name="Van de Peer Y."/>
            <person name="Proost S."/>
            <person name="Cook D.R."/>
            <person name="Meyers B.C."/>
            <person name="Spannagl M."/>
            <person name="Cheung F."/>
            <person name="De Mita S."/>
            <person name="Krishnakumar V."/>
            <person name="Gundlach H."/>
            <person name="Zhou S."/>
            <person name="Mudge J."/>
            <person name="Bharti A.K."/>
            <person name="Murray J.D."/>
            <person name="Naoumkina M.A."/>
            <person name="Rosen B."/>
            <person name="Silverstein K.A."/>
            <person name="Tang H."/>
            <person name="Rombauts S."/>
            <person name="Zhao P.X."/>
            <person name="Zhou P."/>
            <person name="Barbe V."/>
            <person name="Bardou P."/>
            <person name="Bechner M."/>
            <person name="Bellec A."/>
            <person name="Berger A."/>
            <person name="Berges H."/>
            <person name="Bidwell S."/>
            <person name="Bisseling T."/>
            <person name="Choisne N."/>
            <person name="Couloux A."/>
            <person name="Denny R."/>
            <person name="Deshpande S."/>
            <person name="Dai X."/>
            <person name="Doyle J.J."/>
            <person name="Dudez A.M."/>
            <person name="Farmer A.D."/>
            <person name="Fouteau S."/>
            <person name="Franken C."/>
            <person name="Gibelin C."/>
            <person name="Gish J."/>
            <person name="Goldstein S."/>
            <person name="Gonzalez A.J."/>
            <person name="Green P.J."/>
            <person name="Hallab A."/>
            <person name="Hartog M."/>
            <person name="Hua A."/>
            <person name="Humphray S.J."/>
            <person name="Jeong D.H."/>
            <person name="Jing Y."/>
            <person name="Jocker A."/>
            <person name="Kenton S.M."/>
            <person name="Kim D.J."/>
            <person name="Klee K."/>
            <person name="Lai H."/>
            <person name="Lang C."/>
            <person name="Lin S."/>
            <person name="Macmil S.L."/>
            <person name="Magdelenat G."/>
            <person name="Matthews L."/>
            <person name="McCorrison J."/>
            <person name="Monaghan E.L."/>
            <person name="Mun J.H."/>
            <person name="Najar F.Z."/>
            <person name="Nicholson C."/>
            <person name="Noirot C."/>
            <person name="O'Bleness M."/>
            <person name="Paule C.R."/>
            <person name="Poulain J."/>
            <person name="Prion F."/>
            <person name="Qin B."/>
            <person name="Qu C."/>
            <person name="Retzel E.F."/>
            <person name="Riddle C."/>
            <person name="Sallet E."/>
            <person name="Samain S."/>
            <person name="Samson N."/>
            <person name="Sanders I."/>
            <person name="Saurat O."/>
            <person name="Scarpelli C."/>
            <person name="Schiex T."/>
            <person name="Segurens B."/>
            <person name="Severin A.J."/>
            <person name="Sherrier D.J."/>
            <person name="Shi R."/>
            <person name="Sims S."/>
            <person name="Singer S.R."/>
            <person name="Sinharoy S."/>
            <person name="Sterck L."/>
            <person name="Viollet A."/>
            <person name="Wang B.B."/>
            <person name="Wang K."/>
            <person name="Wang M."/>
            <person name="Wang X."/>
            <person name="Warfsmann J."/>
            <person name="Weissenbach J."/>
            <person name="White D.D."/>
            <person name="White J.D."/>
            <person name="Wiley G.B."/>
            <person name="Wincker P."/>
            <person name="Xing Y."/>
            <person name="Yang L."/>
            <person name="Yao Z."/>
            <person name="Ying F."/>
            <person name="Zhai J."/>
            <person name="Zhou L."/>
            <person name="Zuber A."/>
            <person name="Denarie J."/>
            <person name="Dixon R.A."/>
            <person name="May G.D."/>
            <person name="Schwartz D.C."/>
            <person name="Rogers J."/>
            <person name="Quetier F."/>
            <person name="Town C.D."/>
            <person name="Roe B.A."/>
        </authorList>
    </citation>
    <scope>NUCLEOTIDE SEQUENCE [LARGE SCALE GENOMIC DNA]</scope>
    <source>
        <strain evidence="10">A17</strain>
        <strain evidence="11 12">cv. Jemalong A17</strain>
    </source>
</reference>
<comment type="catalytic activity">
    <reaction evidence="7">
        <text>L-threonyl-[protein] + ATP = O-phospho-L-threonyl-[protein] + ADP + H(+)</text>
        <dbReference type="Rhea" id="RHEA:46608"/>
        <dbReference type="Rhea" id="RHEA-COMP:11060"/>
        <dbReference type="Rhea" id="RHEA-COMP:11605"/>
        <dbReference type="ChEBI" id="CHEBI:15378"/>
        <dbReference type="ChEBI" id="CHEBI:30013"/>
        <dbReference type="ChEBI" id="CHEBI:30616"/>
        <dbReference type="ChEBI" id="CHEBI:61977"/>
        <dbReference type="ChEBI" id="CHEBI:456216"/>
        <dbReference type="EC" id="2.7.11.1"/>
    </reaction>
</comment>
<keyword evidence="6" id="KW-0067">ATP-binding</keyword>
<dbReference type="PROSITE" id="PS50011">
    <property type="entry name" value="PROTEIN_KINASE_DOM"/>
    <property type="match status" value="1"/>
</dbReference>
<evidence type="ECO:0000313" key="10">
    <source>
        <dbReference type="EMBL" id="KEH41616.1"/>
    </source>
</evidence>
<reference evidence="11" key="3">
    <citation type="submission" date="2015-04" db="UniProtKB">
        <authorList>
            <consortium name="EnsemblPlants"/>
        </authorList>
    </citation>
    <scope>IDENTIFICATION</scope>
    <source>
        <strain evidence="11">cv. Jemalong A17</strain>
    </source>
</reference>
<dbReference type="PROSITE" id="PS00108">
    <property type="entry name" value="PROTEIN_KINASE_ST"/>
    <property type="match status" value="1"/>
</dbReference>
<evidence type="ECO:0000256" key="5">
    <source>
        <dbReference type="ARBA" id="ARBA00022777"/>
    </source>
</evidence>
<evidence type="ECO:0000256" key="8">
    <source>
        <dbReference type="ARBA" id="ARBA00048679"/>
    </source>
</evidence>
<organism evidence="10 12">
    <name type="scientific">Medicago truncatula</name>
    <name type="common">Barrel medic</name>
    <name type="synonym">Medicago tribuloides</name>
    <dbReference type="NCBI Taxonomy" id="3880"/>
    <lineage>
        <taxon>Eukaryota</taxon>
        <taxon>Viridiplantae</taxon>
        <taxon>Streptophyta</taxon>
        <taxon>Embryophyta</taxon>
        <taxon>Tracheophyta</taxon>
        <taxon>Spermatophyta</taxon>
        <taxon>Magnoliopsida</taxon>
        <taxon>eudicotyledons</taxon>
        <taxon>Gunneridae</taxon>
        <taxon>Pentapetalae</taxon>
        <taxon>rosids</taxon>
        <taxon>fabids</taxon>
        <taxon>Fabales</taxon>
        <taxon>Fabaceae</taxon>
        <taxon>Papilionoideae</taxon>
        <taxon>50 kb inversion clade</taxon>
        <taxon>NPAAA clade</taxon>
        <taxon>Hologalegina</taxon>
        <taxon>IRL clade</taxon>
        <taxon>Trifolieae</taxon>
        <taxon>Medicago</taxon>
    </lineage>
</organism>
<sequence length="168" mass="18901">MRFEIILGIARGLLYLHQDSRLRVIHRDLKTSNILLDEEMQPKISDFGIARTFAGKETEASTERVVAGTCLLSMRWMDIFQQSQMFSVGVVLLEIISGKRNTGCSQIGLLCVQDEPDDRPHMSNVVTMLESETTTLITPKQPTFFSRKDLSSTASSSLQIESSIEECR</sequence>
<name>A0A072VJ24_MEDTR</name>
<keyword evidence="3" id="KW-0808">Transferase</keyword>
<dbReference type="InterPro" id="IPR008271">
    <property type="entry name" value="Ser/Thr_kinase_AS"/>
</dbReference>
<dbReference type="EnsemblPlants" id="KEH41616">
    <property type="protein sequence ID" value="KEH41616"/>
    <property type="gene ID" value="MTR_1g052850"/>
</dbReference>
<evidence type="ECO:0000259" key="9">
    <source>
        <dbReference type="PROSITE" id="PS50011"/>
    </source>
</evidence>
<dbReference type="InterPro" id="IPR011009">
    <property type="entry name" value="Kinase-like_dom_sf"/>
</dbReference>
<evidence type="ECO:0000256" key="3">
    <source>
        <dbReference type="ARBA" id="ARBA00022679"/>
    </source>
</evidence>
<comment type="catalytic activity">
    <reaction evidence="8">
        <text>L-seryl-[protein] + ATP = O-phospho-L-seryl-[protein] + ADP + H(+)</text>
        <dbReference type="Rhea" id="RHEA:17989"/>
        <dbReference type="Rhea" id="RHEA-COMP:9863"/>
        <dbReference type="Rhea" id="RHEA-COMP:11604"/>
        <dbReference type="ChEBI" id="CHEBI:15378"/>
        <dbReference type="ChEBI" id="CHEBI:29999"/>
        <dbReference type="ChEBI" id="CHEBI:30616"/>
        <dbReference type="ChEBI" id="CHEBI:83421"/>
        <dbReference type="ChEBI" id="CHEBI:456216"/>
        <dbReference type="EC" id="2.7.11.1"/>
    </reaction>
</comment>
<dbReference type="AlphaFoldDB" id="A0A072VJ24"/>
<dbReference type="GO" id="GO:0005524">
    <property type="term" value="F:ATP binding"/>
    <property type="evidence" value="ECO:0007669"/>
    <property type="project" value="UniProtKB-KW"/>
</dbReference>
<dbReference type="GO" id="GO:0004674">
    <property type="term" value="F:protein serine/threonine kinase activity"/>
    <property type="evidence" value="ECO:0007669"/>
    <property type="project" value="UniProtKB-KW"/>
</dbReference>
<evidence type="ECO:0000256" key="2">
    <source>
        <dbReference type="ARBA" id="ARBA00022527"/>
    </source>
</evidence>
<evidence type="ECO:0000256" key="6">
    <source>
        <dbReference type="ARBA" id="ARBA00022840"/>
    </source>
</evidence>
<keyword evidence="5 10" id="KW-0418">Kinase</keyword>
<dbReference type="SUPFAM" id="SSF56112">
    <property type="entry name" value="Protein kinase-like (PK-like)"/>
    <property type="match status" value="1"/>
</dbReference>
<accession>A0A072VJ24</accession>
<evidence type="ECO:0000256" key="7">
    <source>
        <dbReference type="ARBA" id="ARBA00047899"/>
    </source>
</evidence>
<reference evidence="10 12" key="2">
    <citation type="journal article" date="2014" name="BMC Genomics">
        <title>An improved genome release (version Mt4.0) for the model legume Medicago truncatula.</title>
        <authorList>
            <person name="Tang H."/>
            <person name="Krishnakumar V."/>
            <person name="Bidwell S."/>
            <person name="Rosen B."/>
            <person name="Chan A."/>
            <person name="Zhou S."/>
            <person name="Gentzbittel L."/>
            <person name="Childs K.L."/>
            <person name="Yandell M."/>
            <person name="Gundlach H."/>
            <person name="Mayer K.F."/>
            <person name="Schwartz D.C."/>
            <person name="Town C.D."/>
        </authorList>
    </citation>
    <scope>GENOME REANNOTATION</scope>
    <source>
        <strain evidence="10">A17</strain>
        <strain evidence="11 12">cv. Jemalong A17</strain>
    </source>
</reference>
<dbReference type="FunFam" id="1.10.510.10:FF:001023">
    <property type="entry name" value="Os07g0541700 protein"/>
    <property type="match status" value="1"/>
</dbReference>
<proteinExistence type="predicted"/>
<keyword evidence="2" id="KW-0723">Serine/threonine-protein kinase</keyword>
<dbReference type="PANTHER" id="PTHR27002:SF798">
    <property type="entry name" value="S-LOCUS LECTIN KINASE FAMILY PROTEIN"/>
    <property type="match status" value="1"/>
</dbReference>
<dbReference type="Pfam" id="PF00069">
    <property type="entry name" value="Pkinase"/>
    <property type="match status" value="1"/>
</dbReference>
<dbReference type="InterPro" id="IPR000719">
    <property type="entry name" value="Prot_kinase_dom"/>
</dbReference>
<dbReference type="EMBL" id="CM001217">
    <property type="protein sequence ID" value="KEH41616.1"/>
    <property type="molecule type" value="Genomic_DNA"/>
</dbReference>
<keyword evidence="12" id="KW-1185">Reference proteome</keyword>
<gene>
    <name evidence="10" type="ordered locus">MTR_1g052850</name>
</gene>
<evidence type="ECO:0000256" key="1">
    <source>
        <dbReference type="ARBA" id="ARBA00012513"/>
    </source>
</evidence>